<dbReference type="EMBL" id="NSKB01000007">
    <property type="protein sequence ID" value="PAU75256.1"/>
    <property type="molecule type" value="Genomic_DNA"/>
</dbReference>
<keyword evidence="2" id="KW-0285">Flavoprotein</keyword>
<comment type="caution">
    <text evidence="6">The sequence shown here is derived from an EMBL/GenBank/DDBJ whole genome shotgun (WGS) entry which is preliminary data.</text>
</comment>
<dbReference type="GO" id="GO:0010181">
    <property type="term" value="F:FMN binding"/>
    <property type="evidence" value="ECO:0007669"/>
    <property type="project" value="InterPro"/>
</dbReference>
<dbReference type="GO" id="GO:0016646">
    <property type="term" value="F:oxidoreductase activity, acting on the CH-NH group of donors, NAD or NADP as acceptor"/>
    <property type="evidence" value="ECO:0007669"/>
    <property type="project" value="UniProtKB-ARBA"/>
</dbReference>
<dbReference type="OrthoDB" id="9794638at2"/>
<comment type="similarity">
    <text evidence="4">Belongs to the flavoredoxin family.</text>
</comment>
<proteinExistence type="inferred from homology"/>
<evidence type="ECO:0000256" key="2">
    <source>
        <dbReference type="ARBA" id="ARBA00022630"/>
    </source>
</evidence>
<dbReference type="SUPFAM" id="SSF50475">
    <property type="entry name" value="FMN-binding split barrel"/>
    <property type="match status" value="1"/>
</dbReference>
<dbReference type="InterPro" id="IPR002563">
    <property type="entry name" value="Flavin_Rdtase-like_dom"/>
</dbReference>
<dbReference type="Pfam" id="PF01613">
    <property type="entry name" value="Flavin_Reduct"/>
    <property type="match status" value="1"/>
</dbReference>
<dbReference type="AlphaFoldDB" id="A0A2A2EQ72"/>
<evidence type="ECO:0000256" key="1">
    <source>
        <dbReference type="ARBA" id="ARBA00001917"/>
    </source>
</evidence>
<keyword evidence="7" id="KW-1185">Reference proteome</keyword>
<feature type="domain" description="Flavin reductase like" evidence="5">
    <location>
        <begin position="19"/>
        <end position="171"/>
    </location>
</feature>
<evidence type="ECO:0000256" key="3">
    <source>
        <dbReference type="ARBA" id="ARBA00022643"/>
    </source>
</evidence>
<evidence type="ECO:0000256" key="4">
    <source>
        <dbReference type="ARBA" id="ARBA00038054"/>
    </source>
</evidence>
<dbReference type="Gene3D" id="2.30.110.10">
    <property type="entry name" value="Electron Transport, Fmn-binding Protein, Chain A"/>
    <property type="match status" value="1"/>
</dbReference>
<gene>
    <name evidence="6" type="ORF">CK498_19115</name>
</gene>
<evidence type="ECO:0000259" key="5">
    <source>
        <dbReference type="SMART" id="SM00903"/>
    </source>
</evidence>
<comment type="cofactor">
    <cofactor evidence="1">
        <name>FMN</name>
        <dbReference type="ChEBI" id="CHEBI:58210"/>
    </cofactor>
</comment>
<evidence type="ECO:0000313" key="7">
    <source>
        <dbReference type="Proteomes" id="UP000217771"/>
    </source>
</evidence>
<reference evidence="6 7" key="1">
    <citation type="submission" date="2017-08" db="EMBL/GenBank/DDBJ databases">
        <title>Halomonas alkalisoli sp. nov., isolated from saline alkaline soil.</title>
        <authorList>
            <person name="Wang D."/>
            <person name="Zhang G."/>
        </authorList>
    </citation>
    <scope>NUCLEOTIDE SEQUENCE [LARGE SCALE GENOMIC DNA]</scope>
    <source>
        <strain evidence="6 7">WRN001</strain>
    </source>
</reference>
<protein>
    <submittedName>
        <fullName evidence="6">Flavin reductase</fullName>
    </submittedName>
</protein>
<dbReference type="PANTHER" id="PTHR33798">
    <property type="entry name" value="FLAVOPROTEIN OXYGENASE"/>
    <property type="match status" value="1"/>
</dbReference>
<keyword evidence="3" id="KW-0288">FMN</keyword>
<dbReference type="InterPro" id="IPR012349">
    <property type="entry name" value="Split_barrel_FMN-bd"/>
</dbReference>
<sequence length="209" mass="22693">MKINASALSPQECYRLISGIVVPRPIAWMTTQSPSGVVNLAPFSCFTFVSNSPLMVGVNIGRKGGREKDTARNIRALDQFVINIADWSMVEAVHASAVEYEAHESEVERLGITVTPSDTVTPPRLAMAPISLECRLHSITAYGDTGAEFFVGQVGRVHIADSLYRDGRIDTRALQPVCRIAGANYATLGEIRELKPVAQTPKGVIEPRS</sequence>
<accession>A0A2A2EQ72</accession>
<dbReference type="Proteomes" id="UP000217771">
    <property type="component" value="Unassembled WGS sequence"/>
</dbReference>
<evidence type="ECO:0000313" key="6">
    <source>
        <dbReference type="EMBL" id="PAU75256.1"/>
    </source>
</evidence>
<name>A0A2A2EQ72_9GAMM</name>
<dbReference type="SMART" id="SM00903">
    <property type="entry name" value="Flavin_Reduct"/>
    <property type="match status" value="1"/>
</dbReference>
<dbReference type="PANTHER" id="PTHR33798:SF5">
    <property type="entry name" value="FLAVIN REDUCTASE LIKE DOMAIN-CONTAINING PROTEIN"/>
    <property type="match status" value="1"/>
</dbReference>
<organism evidence="6 7">
    <name type="scientific">Halomonas salipaludis</name>
    <dbReference type="NCBI Taxonomy" id="2032625"/>
    <lineage>
        <taxon>Bacteria</taxon>
        <taxon>Pseudomonadati</taxon>
        <taxon>Pseudomonadota</taxon>
        <taxon>Gammaproteobacteria</taxon>
        <taxon>Oceanospirillales</taxon>
        <taxon>Halomonadaceae</taxon>
        <taxon>Halomonas</taxon>
    </lineage>
</organism>